<sequence length="229" mass="25939">MKLHLMTLPQLTCRLLGGLLLLGLISPLSAEVRHNEREYRVEILIFAQEPGEGASERPGAPYQPAHPANEALSLGATPFWHSLSQRTHPQVRSLPTQLNRQARALERSDDYRLLFHEAFQMHLVGRDRTVPLLIEGGERVDGHPELLGQLHLSVARFLHLETDLHLNHFEHRATQLTQPHANSAEDITSLLSEITASSPMQQRRRMRSSELHFIDSPQLGLLILIERAE</sequence>
<dbReference type="EMBL" id="JBANFI010000001">
    <property type="protein sequence ID" value="MFK7159926.1"/>
    <property type="molecule type" value="Genomic_DNA"/>
</dbReference>
<comment type="caution">
    <text evidence="1">The sequence shown here is derived from an EMBL/GenBank/DDBJ whole genome shotgun (WGS) entry which is preliminary data.</text>
</comment>
<gene>
    <name evidence="1" type="ORF">V6U78_02600</name>
</gene>
<evidence type="ECO:0000313" key="1">
    <source>
        <dbReference type="EMBL" id="MFK7159926.1"/>
    </source>
</evidence>
<organism evidence="1 2">
    <name type="scientific">Marinospirillum alkalitolerans</name>
    <dbReference type="NCBI Taxonomy" id="3123374"/>
    <lineage>
        <taxon>Bacteria</taxon>
        <taxon>Pseudomonadati</taxon>
        <taxon>Pseudomonadota</taxon>
        <taxon>Gammaproteobacteria</taxon>
        <taxon>Oceanospirillales</taxon>
        <taxon>Oceanospirillaceae</taxon>
        <taxon>Marinospirillum</taxon>
    </lineage>
</organism>
<name>A0ABW8PVV5_9GAMM</name>
<keyword evidence="2" id="KW-1185">Reference proteome</keyword>
<accession>A0ABW8PVV5</accession>
<dbReference type="InterPro" id="IPR021241">
    <property type="entry name" value="CsiV"/>
</dbReference>
<evidence type="ECO:0000313" key="2">
    <source>
        <dbReference type="Proteomes" id="UP001621714"/>
    </source>
</evidence>
<proteinExistence type="predicted"/>
<dbReference type="RefSeq" id="WP_405336890.1">
    <property type="nucleotide sequence ID" value="NZ_JBANFI010000001.1"/>
</dbReference>
<dbReference type="Proteomes" id="UP001621714">
    <property type="component" value="Unassembled WGS sequence"/>
</dbReference>
<dbReference type="Pfam" id="PF10972">
    <property type="entry name" value="CsiV"/>
    <property type="match status" value="1"/>
</dbReference>
<reference evidence="1 2" key="1">
    <citation type="submission" date="2024-02" db="EMBL/GenBank/DDBJ databases">
        <title>Marinospirillum sp. MEB 164 isolated from Lonar lake sediment.</title>
        <authorList>
            <person name="Joshi A."/>
            <person name="Thite S."/>
        </authorList>
    </citation>
    <scope>NUCLEOTIDE SEQUENCE [LARGE SCALE GENOMIC DNA]</scope>
    <source>
        <strain evidence="1 2">MEB164</strain>
    </source>
</reference>
<protein>
    <submittedName>
        <fullName evidence="1">CsiV family protein</fullName>
    </submittedName>
</protein>